<dbReference type="EMBL" id="BARS01024884">
    <property type="protein sequence ID" value="GAG12684.1"/>
    <property type="molecule type" value="Genomic_DNA"/>
</dbReference>
<feature type="non-terminal residue" evidence="1">
    <location>
        <position position="1"/>
    </location>
</feature>
<organism evidence="1">
    <name type="scientific">marine sediment metagenome</name>
    <dbReference type="NCBI Taxonomy" id="412755"/>
    <lineage>
        <taxon>unclassified sequences</taxon>
        <taxon>metagenomes</taxon>
        <taxon>ecological metagenomes</taxon>
    </lineage>
</organism>
<protein>
    <submittedName>
        <fullName evidence="1">Uncharacterized protein</fullName>
    </submittedName>
</protein>
<accession>X0V3H2</accession>
<sequence>DLSMIPEFNNLVVRAIVRFKDVPDVVYITRPTEGLRTPVRNARVRLLYSDNLPRPFWSRAGRASSCTIMLDDDPSRIERAQLHVNVWDGGKGSVKKPLSLNKHELETKDWQGRHDLIYTVIELDVSMLREGANRVRVLSDTDHHGIEVCLPGPALIVRSGGRESERGQSR</sequence>
<name>X0V3H2_9ZZZZ</name>
<proteinExistence type="predicted"/>
<reference evidence="1" key="1">
    <citation type="journal article" date="2014" name="Front. Microbiol.">
        <title>High frequency of phylogenetically diverse reductive dehalogenase-homologous genes in deep subseafloor sedimentary metagenomes.</title>
        <authorList>
            <person name="Kawai M."/>
            <person name="Futagami T."/>
            <person name="Toyoda A."/>
            <person name="Takaki Y."/>
            <person name="Nishi S."/>
            <person name="Hori S."/>
            <person name="Arai W."/>
            <person name="Tsubouchi T."/>
            <person name="Morono Y."/>
            <person name="Uchiyama I."/>
            <person name="Ito T."/>
            <person name="Fujiyama A."/>
            <person name="Inagaki F."/>
            <person name="Takami H."/>
        </authorList>
    </citation>
    <scope>NUCLEOTIDE SEQUENCE</scope>
    <source>
        <strain evidence="1">Expedition CK06-06</strain>
    </source>
</reference>
<dbReference type="AlphaFoldDB" id="X0V3H2"/>
<comment type="caution">
    <text evidence="1">The sequence shown here is derived from an EMBL/GenBank/DDBJ whole genome shotgun (WGS) entry which is preliminary data.</text>
</comment>
<gene>
    <name evidence="1" type="ORF">S01H1_39434</name>
</gene>
<evidence type="ECO:0000313" key="1">
    <source>
        <dbReference type="EMBL" id="GAG12684.1"/>
    </source>
</evidence>